<dbReference type="EMBL" id="JAYMYR010000003">
    <property type="protein sequence ID" value="KAK7374027.1"/>
    <property type="molecule type" value="Genomic_DNA"/>
</dbReference>
<evidence type="ECO:0000313" key="2">
    <source>
        <dbReference type="Proteomes" id="UP001374584"/>
    </source>
</evidence>
<reference evidence="1 2" key="1">
    <citation type="submission" date="2024-01" db="EMBL/GenBank/DDBJ databases">
        <title>The genomes of 5 underutilized Papilionoideae crops provide insights into root nodulation and disease resistanc.</title>
        <authorList>
            <person name="Jiang F."/>
        </authorList>
    </citation>
    <scope>NUCLEOTIDE SEQUENCE [LARGE SCALE GENOMIC DNA]</scope>
    <source>
        <strain evidence="1">JINMINGXINNONG_FW02</strain>
        <tissue evidence="1">Leaves</tissue>
    </source>
</reference>
<protein>
    <submittedName>
        <fullName evidence="1">Uncharacterized protein</fullName>
    </submittedName>
</protein>
<evidence type="ECO:0000313" key="1">
    <source>
        <dbReference type="EMBL" id="KAK7374027.1"/>
    </source>
</evidence>
<accession>A0AAN9RJX4</accession>
<dbReference type="AlphaFoldDB" id="A0AAN9RJX4"/>
<keyword evidence="2" id="KW-1185">Reference proteome</keyword>
<proteinExistence type="predicted"/>
<name>A0AAN9RJX4_PHACN</name>
<sequence length="83" mass="9258">MESKEESDIVVVVGRKLSKESLYYRTISTISNVDVHETVVSDPSLLENTIILDLFVDSCNNRIMAALHALGPFPLFNALAHRL</sequence>
<comment type="caution">
    <text evidence="1">The sequence shown here is derived from an EMBL/GenBank/DDBJ whole genome shotgun (WGS) entry which is preliminary data.</text>
</comment>
<gene>
    <name evidence="1" type="ORF">VNO80_07450</name>
</gene>
<dbReference type="Proteomes" id="UP001374584">
    <property type="component" value="Unassembled WGS sequence"/>
</dbReference>
<organism evidence="1 2">
    <name type="scientific">Phaseolus coccineus</name>
    <name type="common">Scarlet runner bean</name>
    <name type="synonym">Phaseolus multiflorus</name>
    <dbReference type="NCBI Taxonomy" id="3886"/>
    <lineage>
        <taxon>Eukaryota</taxon>
        <taxon>Viridiplantae</taxon>
        <taxon>Streptophyta</taxon>
        <taxon>Embryophyta</taxon>
        <taxon>Tracheophyta</taxon>
        <taxon>Spermatophyta</taxon>
        <taxon>Magnoliopsida</taxon>
        <taxon>eudicotyledons</taxon>
        <taxon>Gunneridae</taxon>
        <taxon>Pentapetalae</taxon>
        <taxon>rosids</taxon>
        <taxon>fabids</taxon>
        <taxon>Fabales</taxon>
        <taxon>Fabaceae</taxon>
        <taxon>Papilionoideae</taxon>
        <taxon>50 kb inversion clade</taxon>
        <taxon>NPAAA clade</taxon>
        <taxon>indigoferoid/millettioid clade</taxon>
        <taxon>Phaseoleae</taxon>
        <taxon>Phaseolus</taxon>
    </lineage>
</organism>